<evidence type="ECO:0000256" key="5">
    <source>
        <dbReference type="ARBA" id="ARBA00011853"/>
    </source>
</evidence>
<name>A0A9W9MT38_9EURO</name>
<keyword evidence="18" id="KW-1185">Reference proteome</keyword>
<dbReference type="InterPro" id="IPR011765">
    <property type="entry name" value="Pept_M16_N"/>
</dbReference>
<evidence type="ECO:0000256" key="9">
    <source>
        <dbReference type="ARBA" id="ARBA00022801"/>
    </source>
</evidence>
<accession>A0A9W9MT38</accession>
<dbReference type="FunFam" id="3.30.830.10:FF:000011">
    <property type="entry name" value="Presequence protease, mitochondrial"/>
    <property type="match status" value="1"/>
</dbReference>
<evidence type="ECO:0000256" key="2">
    <source>
        <dbReference type="ARBA" id="ARBA00004305"/>
    </source>
</evidence>
<dbReference type="SMART" id="SM01264">
    <property type="entry name" value="M16C_associated"/>
    <property type="match status" value="1"/>
</dbReference>
<keyword evidence="7" id="KW-0645">Protease</keyword>
<evidence type="ECO:0000313" key="18">
    <source>
        <dbReference type="Proteomes" id="UP001150879"/>
    </source>
</evidence>
<dbReference type="InterPro" id="IPR007863">
    <property type="entry name" value="Peptidase_M16_C"/>
</dbReference>
<evidence type="ECO:0000256" key="4">
    <source>
        <dbReference type="ARBA" id="ARBA00007575"/>
    </source>
</evidence>
<organism evidence="17 18">
    <name type="scientific">Penicillium cf. griseofulvum</name>
    <dbReference type="NCBI Taxonomy" id="2972120"/>
    <lineage>
        <taxon>Eukaryota</taxon>
        <taxon>Fungi</taxon>
        <taxon>Dikarya</taxon>
        <taxon>Ascomycota</taxon>
        <taxon>Pezizomycotina</taxon>
        <taxon>Eurotiomycetes</taxon>
        <taxon>Eurotiomycetidae</taxon>
        <taxon>Eurotiales</taxon>
        <taxon>Aspergillaceae</taxon>
        <taxon>Penicillium</taxon>
    </lineage>
</organism>
<keyword evidence="10" id="KW-0862">Zinc</keyword>
<comment type="subunit">
    <text evidence="5">Monomer and homodimer; homodimerization is induced by binding of the substrate.</text>
</comment>
<evidence type="ECO:0000256" key="3">
    <source>
        <dbReference type="ARBA" id="ARBA00004569"/>
    </source>
</evidence>
<reference evidence="17" key="1">
    <citation type="submission" date="2022-11" db="EMBL/GenBank/DDBJ databases">
        <authorList>
            <person name="Petersen C."/>
        </authorList>
    </citation>
    <scope>NUCLEOTIDE SEQUENCE</scope>
    <source>
        <strain evidence="17">IBT 16849</strain>
    </source>
</reference>
<dbReference type="SUPFAM" id="SSF63411">
    <property type="entry name" value="LuxS/MPP-like metallohydrolase"/>
    <property type="match status" value="4"/>
</dbReference>
<evidence type="ECO:0000256" key="11">
    <source>
        <dbReference type="ARBA" id="ARBA00022946"/>
    </source>
</evidence>
<dbReference type="GO" id="GO:0004222">
    <property type="term" value="F:metalloendopeptidase activity"/>
    <property type="evidence" value="ECO:0007669"/>
    <property type="project" value="TreeGrafter"/>
</dbReference>
<evidence type="ECO:0000256" key="10">
    <source>
        <dbReference type="ARBA" id="ARBA00022833"/>
    </source>
</evidence>
<dbReference type="InterPro" id="IPR055130">
    <property type="entry name" value="PreP_C"/>
</dbReference>
<reference evidence="17" key="2">
    <citation type="journal article" date="2023" name="IMA Fungus">
        <title>Comparative genomic study of the Penicillium genus elucidates a diverse pangenome and 15 lateral gene transfer events.</title>
        <authorList>
            <person name="Petersen C."/>
            <person name="Sorensen T."/>
            <person name="Nielsen M.R."/>
            <person name="Sondergaard T.E."/>
            <person name="Sorensen J.L."/>
            <person name="Fitzpatrick D.A."/>
            <person name="Frisvad J.C."/>
            <person name="Nielsen K.L."/>
        </authorList>
    </citation>
    <scope>NUCLEOTIDE SEQUENCE</scope>
    <source>
        <strain evidence="17">IBT 16849</strain>
    </source>
</reference>
<comment type="cofactor">
    <cofactor evidence="1">
        <name>Zn(2+)</name>
        <dbReference type="ChEBI" id="CHEBI:29105"/>
    </cofactor>
</comment>
<dbReference type="FunFam" id="3.30.830.10:FF:000009">
    <property type="entry name" value="Presequence protease, mitochondrial"/>
    <property type="match status" value="1"/>
</dbReference>
<dbReference type="GO" id="GO:0005758">
    <property type="term" value="C:mitochondrial intermembrane space"/>
    <property type="evidence" value="ECO:0007669"/>
    <property type="project" value="UniProtKB-SubCell"/>
</dbReference>
<evidence type="ECO:0000256" key="8">
    <source>
        <dbReference type="ARBA" id="ARBA00022723"/>
    </source>
</evidence>
<sequence>MLRSSIRLGKARVPNPHPLISRSLKSTQTILPRKTWRAASTVTNLDNFPNVGEKLHGFTLQEKKHVPELHLTAVWLKHDQTNADYMHVARDDKNNVFGIGFKTNPPDATGVPHILEHTTLCGSEKFPIRDPFFKMLPRSLSNFMNAFTASDHTTYPFATTNQQDFQNLLSVYLDATLHPLLKESDFRQEGWRLGPEDPRAGESVPGETKKQLSLEDIVFKGVVYNEMKGQISDANYLYYIRFKESIFPSLNNSGGDPEYITDLTHKQLSEFSKRNYHPSNSKILTYGDMPLADHLQQIGAVLDGFQKGQADTDIKLPLDLTKGPLNVTVPGPVDTFASEDKQHKTSTSWYMGDTTDTVETFSVGIVSSLLLDGYGSPMYKALVESGLGSSFTPNTGLDPSGRIPIFSVGLNGVTEADAPNIKNVIQNVFRESVSAGFSEEKVRGFLHQLELSLRHKTANFGIGVMEKTISTWLNGSNPMKELAWNDVIDEFKSRYAKPGYLESLVEKYLINDQCMTFTMVGTPTFNKELDEKEVVRKDKKLAQLIEEHGSVEKAVTKLGEEELELLKIQEDAHNADLSCLPTLRVKDISREKERKPVRESKVEGADVVWREAPTNGLTYFQALNDFVDLPDELRLLMPLFNDCVMRLGTANRSMEQWEDLIKLKTGGISTSSFLVSSPTHLDRFKEGMQFSGFAIDKNIPEMLEMLSVLVTETDFKSSAAPAMIQELLRTTTNGALDAIAGTGHRFAVNVAAASLSRSFWVQEQQSGLEQLQATANLLRDAESSPERLQELIEKLRLIQSFAISSSNLRVRMVCEKESAGNNESILQKWISGLPQTQSPRANLAGSSFKSADKAFYDMPYKVYYSGQATQTVPFIDPSSAPLSILSQLLTHNYLHPEIREKGGAYGAGASNGPIKGIFTFMSYRDPNPLNSLKVFKNSGIFARDRAWSEREIEEAKLGIFQGLDAPVSVDDEGARYFMSGVTHEMDQRWREQVLDVTAKDVNAAAEKFLVNGSRQTTCVLGEKKDWADSEWELRKLSMDAAA</sequence>
<dbReference type="Pfam" id="PF22516">
    <property type="entry name" value="PreP_C"/>
    <property type="match status" value="1"/>
</dbReference>
<dbReference type="FunFam" id="3.30.830.10:FF:000013">
    <property type="entry name" value="Mitochondrial presequence protease"/>
    <property type="match status" value="1"/>
</dbReference>
<evidence type="ECO:0000256" key="6">
    <source>
        <dbReference type="ARBA" id="ARBA00020167"/>
    </source>
</evidence>
<dbReference type="InterPro" id="IPR011249">
    <property type="entry name" value="Metalloenz_LuxS/M16"/>
</dbReference>
<feature type="domain" description="Peptidase M16C associated" evidence="16">
    <location>
        <begin position="519"/>
        <end position="777"/>
    </location>
</feature>
<dbReference type="PANTHER" id="PTHR43016:SF13">
    <property type="entry name" value="PRESEQUENCE PROTEASE, MITOCHONDRIAL"/>
    <property type="match status" value="1"/>
</dbReference>
<keyword evidence="9" id="KW-0378">Hydrolase</keyword>
<dbReference type="GO" id="GO:0046872">
    <property type="term" value="F:metal ion binding"/>
    <property type="evidence" value="ECO:0007669"/>
    <property type="project" value="UniProtKB-KW"/>
</dbReference>
<keyword evidence="8" id="KW-0479">Metal-binding</keyword>
<dbReference type="Gene3D" id="3.30.830.10">
    <property type="entry name" value="Metalloenzyme, LuxS/M16 peptidase-like"/>
    <property type="match status" value="4"/>
</dbReference>
<evidence type="ECO:0000256" key="12">
    <source>
        <dbReference type="ARBA" id="ARBA00023049"/>
    </source>
</evidence>
<comment type="caution">
    <text evidence="17">The sequence shown here is derived from an EMBL/GenBank/DDBJ whole genome shotgun (WGS) entry which is preliminary data.</text>
</comment>
<proteinExistence type="inferred from homology"/>
<dbReference type="Proteomes" id="UP001150879">
    <property type="component" value="Unassembled WGS sequence"/>
</dbReference>
<dbReference type="Pfam" id="PF05193">
    <property type="entry name" value="Peptidase_M16_C"/>
    <property type="match status" value="1"/>
</dbReference>
<keyword evidence="13" id="KW-0496">Mitochondrion</keyword>
<dbReference type="PANTHER" id="PTHR43016">
    <property type="entry name" value="PRESEQUENCE PROTEASE"/>
    <property type="match status" value="1"/>
</dbReference>
<evidence type="ECO:0000259" key="16">
    <source>
        <dbReference type="SMART" id="SM01264"/>
    </source>
</evidence>
<dbReference type="AlphaFoldDB" id="A0A9W9MT38"/>
<evidence type="ECO:0000256" key="14">
    <source>
        <dbReference type="ARBA" id="ARBA00034552"/>
    </source>
</evidence>
<gene>
    <name evidence="17" type="ORF">N7472_003444</name>
</gene>
<dbReference type="InterPro" id="IPR013578">
    <property type="entry name" value="Peptidase_M16C_assoc"/>
</dbReference>
<evidence type="ECO:0000256" key="1">
    <source>
        <dbReference type="ARBA" id="ARBA00001947"/>
    </source>
</evidence>
<evidence type="ECO:0000313" key="17">
    <source>
        <dbReference type="EMBL" id="KAJ5206996.1"/>
    </source>
</evidence>
<evidence type="ECO:0000256" key="7">
    <source>
        <dbReference type="ARBA" id="ARBA00022670"/>
    </source>
</evidence>
<dbReference type="GO" id="GO:0005759">
    <property type="term" value="C:mitochondrial matrix"/>
    <property type="evidence" value="ECO:0007669"/>
    <property type="project" value="UniProtKB-SubCell"/>
</dbReference>
<comment type="subcellular location">
    <subcellularLocation>
        <location evidence="3">Mitochondrion intermembrane space</location>
    </subcellularLocation>
    <subcellularLocation>
        <location evidence="2">Mitochondrion matrix</location>
    </subcellularLocation>
</comment>
<dbReference type="Pfam" id="PF00675">
    <property type="entry name" value="Peptidase_M16"/>
    <property type="match status" value="1"/>
</dbReference>
<keyword evidence="11" id="KW-0809">Transit peptide</keyword>
<evidence type="ECO:0000256" key="15">
    <source>
        <dbReference type="ARBA" id="ARBA00045897"/>
    </source>
</evidence>
<comment type="function">
    <text evidence="15">Degrades mitochondrial transit peptides after their cleavage in the intermembrane space or in the matrix, and presequence peptides; clearance of these peptides is required to keep the presequence processing machinery running. Preferentially cleaves the N-terminal side of paired basic amino acid residues. Also degrades other unstructured peptides. May function as an ATP-dependent peptidase as opposed to a metalloendopeptidase.</text>
</comment>
<protein>
    <recommendedName>
        <fullName evidence="6">Presequence protease, mitochondrial</fullName>
    </recommendedName>
    <alternativeName>
        <fullName evidence="14">Pitrilysin metalloproteinase</fullName>
    </alternativeName>
</protein>
<comment type="similarity">
    <text evidence="4">Belongs to the peptidase M16 family. PreP subfamily.</text>
</comment>
<evidence type="ECO:0000256" key="13">
    <source>
        <dbReference type="ARBA" id="ARBA00023128"/>
    </source>
</evidence>
<dbReference type="Pfam" id="PF08367">
    <property type="entry name" value="M16C_assoc"/>
    <property type="match status" value="1"/>
</dbReference>
<dbReference type="EMBL" id="JAPQKP010000002">
    <property type="protein sequence ID" value="KAJ5206996.1"/>
    <property type="molecule type" value="Genomic_DNA"/>
</dbReference>
<keyword evidence="12" id="KW-0482">Metalloprotease</keyword>
<dbReference type="GO" id="GO:0016485">
    <property type="term" value="P:protein processing"/>
    <property type="evidence" value="ECO:0007669"/>
    <property type="project" value="TreeGrafter"/>
</dbReference>